<dbReference type="InterPro" id="IPR004483">
    <property type="entry name" value="SMUBP-2/Hcs1-like"/>
</dbReference>
<dbReference type="GO" id="GO:0043139">
    <property type="term" value="F:5'-3' DNA helicase activity"/>
    <property type="evidence" value="ECO:0007669"/>
    <property type="project" value="TreeGrafter"/>
</dbReference>
<evidence type="ECO:0000256" key="11">
    <source>
        <dbReference type="ARBA" id="ARBA00048432"/>
    </source>
</evidence>
<dbReference type="Pfam" id="PF13087">
    <property type="entry name" value="AAA_12"/>
    <property type="match status" value="1"/>
</dbReference>
<feature type="region of interest" description="Disordered" evidence="12">
    <location>
        <begin position="75"/>
        <end position="95"/>
    </location>
</feature>
<gene>
    <name evidence="15" type="primary">LOC108680788</name>
</gene>
<evidence type="ECO:0000256" key="2">
    <source>
        <dbReference type="ARBA" id="ARBA00004496"/>
    </source>
</evidence>
<dbReference type="SMART" id="SM00487">
    <property type="entry name" value="DEXDc"/>
    <property type="match status" value="1"/>
</dbReference>
<evidence type="ECO:0000256" key="4">
    <source>
        <dbReference type="ARBA" id="ARBA00022490"/>
    </source>
</evidence>
<dbReference type="KEGG" id="hazt:108680788"/>
<dbReference type="SUPFAM" id="SSF52540">
    <property type="entry name" value="P-loop containing nucleoside triphosphate hydrolases"/>
    <property type="match status" value="1"/>
</dbReference>
<comment type="similarity">
    <text evidence="3">Belongs to the DNA2/NAM7 helicase family.</text>
</comment>
<dbReference type="CDD" id="cd18808">
    <property type="entry name" value="SF1_C_Upf1"/>
    <property type="match status" value="1"/>
</dbReference>
<keyword evidence="15" id="KW-0238">DNA-binding</keyword>
<dbReference type="Gene3D" id="2.40.30.270">
    <property type="match status" value="1"/>
</dbReference>
<dbReference type="InterPro" id="IPR035896">
    <property type="entry name" value="AN1-like_Znf"/>
</dbReference>
<dbReference type="InterPro" id="IPR048761">
    <property type="entry name" value="SMUBP-2_HCS1_1B"/>
</dbReference>
<dbReference type="FunFam" id="3.30.1370.50:FF:000002">
    <property type="entry name" value="Immunoglobulin mu DNA-binding protein 2"/>
    <property type="match status" value="1"/>
</dbReference>
<dbReference type="Proteomes" id="UP000694843">
    <property type="component" value="Unplaced"/>
</dbReference>
<keyword evidence="10" id="KW-0539">Nucleus</keyword>
<sequence length="1105" mass="124095">MDLKANVQDNLLMETETTTAALDDLNEKFLPSIHLQKKGDHNSTGDLEKNAMESRNIGMSDMEMENKANNSKIFSESTQRCLQDEKKSNTESKPETFTEISVGELNKMTRYDFLRLQKKLYLLERDAENEREVMKTVNSSGEGVPGVLSHLEVVSVTSTRFGRICITFASYAHQTLPPHGLRKGDNVSIYSGGPMCRQEDHCRDGVVLDISNQDVHITIDEAYEFQESSSYSVKHFPSLENIKRILKALKCMAEVQGPSYHLSAVLFGESDPMPPLLRLPPKLTSSNSSNQLIFFNKTLDQSQQEAVDFVVKQQDLAVVHGPPGTGKTTTLIEIIRQHVKMGLKVLALAPSNLGVDNLVERLDIVGIRVVRIGHPARTTPATQRHTIDALMHNYEGREIVKDIQNEINTLTRRLDFIYGKDRHSTYKELGQLRKELNERQERMVRDLIQGADVVLCTLMSAHTSNAMRYLKKDHFGLTVIDECSQGTEASCYLSVLRSPKLVLAGDHQQLPPTVLSPEASALLISLMERVIDLHGSKIVKMLTVQYRMHVDIMSWSSAALYNNQLIAHESVSQHLLKDLPHVSNNEYTGVPLLLVDTSSCPGFEESIDESITASSRSNEGEASMVLALVQKMIAAGLSPQQVAVISPYSRQVKLVRSLIQVDYPEVEVQTVDGFQGREKEAVILTLVRSNTKGEIGFLAEDRRLNVAVTRARRHLSVVCDTQTLQQHSFLKTFVEYMLTNARVVRAEHMDEENCTQISADFRDLDLSDILKPQKPEVKPESKSEEQIAKEEFERTQIKTERIRKMLNTFIESSNKKYHFSAKLSSFERMIVHEAAQSMGLWHYSEGLNKKRHVVVSKEPVAEAQVVAVSDVKSPLDNEVKCSRDEEAPIYNVPQSEANDLCSEAAIVEKQAPTERLTKHCTICGKDILKENFTLHRLACEKKENEAISLRNKKVQEEKQTSELTANKENSKSKRKKNESKMKSTSAKEVVTEEEDFDAVLSAFAASHKRCNLAGCSAASAGSLLLQSCNYCHSWYCLQHFIAEAHGCGHHARQHARAMVVREGVIYPGSGVPSKLPSHDRRAQLQRALDKKISSLEQSRKKQTKK</sequence>
<dbReference type="Gene3D" id="3.30.1370.50">
    <property type="entry name" value="R3H-like domain"/>
    <property type="match status" value="1"/>
</dbReference>
<dbReference type="FunFam" id="3.40.50.300:FF:000326">
    <property type="entry name" value="P-loop containing nucleoside triphosphate hydrolase"/>
    <property type="match status" value="1"/>
</dbReference>
<keyword evidence="7" id="KW-0347">Helicase</keyword>
<dbReference type="GO" id="GO:0005737">
    <property type="term" value="C:cytoplasm"/>
    <property type="evidence" value="ECO:0007669"/>
    <property type="project" value="UniProtKB-SubCell"/>
</dbReference>
<dbReference type="GO" id="GO:0005524">
    <property type="term" value="F:ATP binding"/>
    <property type="evidence" value="ECO:0007669"/>
    <property type="project" value="UniProtKB-KW"/>
</dbReference>
<evidence type="ECO:0000256" key="5">
    <source>
        <dbReference type="ARBA" id="ARBA00022741"/>
    </source>
</evidence>
<keyword evidence="9" id="KW-0694">RNA-binding</keyword>
<dbReference type="NCBIfam" id="TIGR00376">
    <property type="entry name" value="IGHMBP2 family helicase"/>
    <property type="match status" value="1"/>
</dbReference>
<dbReference type="AlphaFoldDB" id="A0A8B7PIL2"/>
<accession>A0A8B7PIL2</accession>
<evidence type="ECO:0000256" key="10">
    <source>
        <dbReference type="ARBA" id="ARBA00023242"/>
    </source>
</evidence>
<dbReference type="PANTHER" id="PTHR43788:SF8">
    <property type="entry name" value="DNA-BINDING PROTEIN SMUBP-2"/>
    <property type="match status" value="1"/>
</dbReference>
<dbReference type="SUPFAM" id="SSF118310">
    <property type="entry name" value="AN1-like Zinc finger"/>
    <property type="match status" value="1"/>
</dbReference>
<reference evidence="15" key="1">
    <citation type="submission" date="2025-08" db="UniProtKB">
        <authorList>
            <consortium name="RefSeq"/>
        </authorList>
    </citation>
    <scope>IDENTIFICATION</scope>
    <source>
        <tissue evidence="15">Whole organism</tissue>
    </source>
</reference>
<dbReference type="GO" id="GO:0016787">
    <property type="term" value="F:hydrolase activity"/>
    <property type="evidence" value="ECO:0007669"/>
    <property type="project" value="UniProtKB-KW"/>
</dbReference>
<dbReference type="InterPro" id="IPR041679">
    <property type="entry name" value="DNA2/NAM7-like_C"/>
</dbReference>
<dbReference type="Pfam" id="PF01424">
    <property type="entry name" value="R3H"/>
    <property type="match status" value="1"/>
</dbReference>
<feature type="compositionally biased region" description="Basic and acidic residues" evidence="12">
    <location>
        <begin position="82"/>
        <end position="95"/>
    </location>
</feature>
<evidence type="ECO:0000256" key="9">
    <source>
        <dbReference type="ARBA" id="ARBA00022884"/>
    </source>
</evidence>
<feature type="region of interest" description="Disordered" evidence="12">
    <location>
        <begin position="952"/>
        <end position="988"/>
    </location>
</feature>
<protein>
    <submittedName>
        <fullName evidence="15">DNA-binding protein SMUBP-2 isoform X1</fullName>
    </submittedName>
</protein>
<dbReference type="Pfam" id="PF13086">
    <property type="entry name" value="AAA_11"/>
    <property type="match status" value="1"/>
</dbReference>
<evidence type="ECO:0000313" key="15">
    <source>
        <dbReference type="RefSeq" id="XP_018025176.1"/>
    </source>
</evidence>
<evidence type="ECO:0000256" key="12">
    <source>
        <dbReference type="SAM" id="MobiDB-lite"/>
    </source>
</evidence>
<dbReference type="InterPro" id="IPR027417">
    <property type="entry name" value="P-loop_NTPase"/>
</dbReference>
<keyword evidence="4" id="KW-0963">Cytoplasm</keyword>
<dbReference type="SUPFAM" id="SSF82708">
    <property type="entry name" value="R3H domain"/>
    <property type="match status" value="1"/>
</dbReference>
<dbReference type="SMART" id="SM00393">
    <property type="entry name" value="R3H"/>
    <property type="match status" value="1"/>
</dbReference>
<dbReference type="Pfam" id="PF21138">
    <property type="entry name" value="SMUBP-2_HCS1_1B"/>
    <property type="match status" value="1"/>
</dbReference>
<feature type="domain" description="R3H" evidence="13">
    <location>
        <begin position="796"/>
        <end position="859"/>
    </location>
</feature>
<keyword evidence="6" id="KW-0378">Hydrolase</keyword>
<dbReference type="InterPro" id="IPR036867">
    <property type="entry name" value="R3H_dom_sf"/>
</dbReference>
<comment type="subcellular location">
    <subcellularLocation>
        <location evidence="2">Cytoplasm</location>
    </subcellularLocation>
    <subcellularLocation>
        <location evidence="1">Nucleus</location>
    </subcellularLocation>
</comment>
<evidence type="ECO:0000256" key="7">
    <source>
        <dbReference type="ARBA" id="ARBA00022806"/>
    </source>
</evidence>
<evidence type="ECO:0000256" key="8">
    <source>
        <dbReference type="ARBA" id="ARBA00022840"/>
    </source>
</evidence>
<evidence type="ECO:0000259" key="13">
    <source>
        <dbReference type="PROSITE" id="PS51061"/>
    </source>
</evidence>
<dbReference type="Gene3D" id="3.40.50.300">
    <property type="entry name" value="P-loop containing nucleotide triphosphate hydrolases"/>
    <property type="match status" value="2"/>
</dbReference>
<dbReference type="Gene3D" id="4.10.1110.10">
    <property type="entry name" value="AN1-like Zinc finger"/>
    <property type="match status" value="1"/>
</dbReference>
<evidence type="ECO:0000256" key="1">
    <source>
        <dbReference type="ARBA" id="ARBA00004123"/>
    </source>
</evidence>
<evidence type="ECO:0000256" key="3">
    <source>
        <dbReference type="ARBA" id="ARBA00007913"/>
    </source>
</evidence>
<keyword evidence="8" id="KW-0067">ATP-binding</keyword>
<keyword evidence="5" id="KW-0547">Nucleotide-binding</keyword>
<dbReference type="InterPro" id="IPR050534">
    <property type="entry name" value="Coronavir_polyprotein_1ab"/>
</dbReference>
<dbReference type="InterPro" id="IPR014001">
    <property type="entry name" value="Helicase_ATP-bd"/>
</dbReference>
<dbReference type="GO" id="GO:0005694">
    <property type="term" value="C:chromosome"/>
    <property type="evidence" value="ECO:0007669"/>
    <property type="project" value="UniProtKB-ARBA"/>
</dbReference>
<proteinExistence type="inferred from homology"/>
<comment type="catalytic activity">
    <reaction evidence="11">
        <text>ATP + H2O = ADP + phosphate + H(+)</text>
        <dbReference type="Rhea" id="RHEA:13065"/>
        <dbReference type="ChEBI" id="CHEBI:15377"/>
        <dbReference type="ChEBI" id="CHEBI:15378"/>
        <dbReference type="ChEBI" id="CHEBI:30616"/>
        <dbReference type="ChEBI" id="CHEBI:43474"/>
        <dbReference type="ChEBI" id="CHEBI:456216"/>
        <dbReference type="EC" id="3.6.4.12"/>
    </reaction>
    <physiologicalReaction direction="left-to-right" evidence="11">
        <dbReference type="Rhea" id="RHEA:13066"/>
    </physiologicalReaction>
</comment>
<dbReference type="RefSeq" id="XP_018025176.1">
    <property type="nucleotide sequence ID" value="XM_018169687.2"/>
</dbReference>
<dbReference type="CDD" id="cd02325">
    <property type="entry name" value="R3H"/>
    <property type="match status" value="1"/>
</dbReference>
<dbReference type="InterPro" id="IPR001374">
    <property type="entry name" value="R3H_dom"/>
</dbReference>
<evidence type="ECO:0000313" key="14">
    <source>
        <dbReference type="Proteomes" id="UP000694843"/>
    </source>
</evidence>
<dbReference type="InterPro" id="IPR047187">
    <property type="entry name" value="SF1_C_Upf1"/>
</dbReference>
<name>A0A8B7PIL2_HYAAZ</name>
<dbReference type="PROSITE" id="PS51061">
    <property type="entry name" value="R3H"/>
    <property type="match status" value="1"/>
</dbReference>
<dbReference type="GeneID" id="108680788"/>
<dbReference type="GO" id="GO:0005634">
    <property type="term" value="C:nucleus"/>
    <property type="evidence" value="ECO:0007669"/>
    <property type="project" value="UniProtKB-SubCell"/>
</dbReference>
<dbReference type="InterPro" id="IPR041677">
    <property type="entry name" value="DNA2/NAM7_AAA_11"/>
</dbReference>
<dbReference type="OrthoDB" id="6513042at2759"/>
<dbReference type="PANTHER" id="PTHR43788">
    <property type="entry name" value="DNA2/NAM7 HELICASE FAMILY MEMBER"/>
    <property type="match status" value="1"/>
</dbReference>
<dbReference type="OMA" id="QAMYKGE"/>
<dbReference type="CDD" id="cd18044">
    <property type="entry name" value="DEXXQc_SMUBP2"/>
    <property type="match status" value="1"/>
</dbReference>
<keyword evidence="14" id="KW-1185">Reference proteome</keyword>
<organism evidence="14 15">
    <name type="scientific">Hyalella azteca</name>
    <name type="common">Amphipod</name>
    <dbReference type="NCBI Taxonomy" id="294128"/>
    <lineage>
        <taxon>Eukaryota</taxon>
        <taxon>Metazoa</taxon>
        <taxon>Ecdysozoa</taxon>
        <taxon>Arthropoda</taxon>
        <taxon>Crustacea</taxon>
        <taxon>Multicrustacea</taxon>
        <taxon>Malacostraca</taxon>
        <taxon>Eumalacostraca</taxon>
        <taxon>Peracarida</taxon>
        <taxon>Amphipoda</taxon>
        <taxon>Senticaudata</taxon>
        <taxon>Talitrida</taxon>
        <taxon>Talitroidea</taxon>
        <taxon>Hyalellidae</taxon>
        <taxon>Hyalella</taxon>
    </lineage>
</organism>
<dbReference type="GO" id="GO:0003677">
    <property type="term" value="F:DNA binding"/>
    <property type="evidence" value="ECO:0007669"/>
    <property type="project" value="UniProtKB-KW"/>
</dbReference>
<dbReference type="GO" id="GO:0003723">
    <property type="term" value="F:RNA binding"/>
    <property type="evidence" value="ECO:0007669"/>
    <property type="project" value="UniProtKB-KW"/>
</dbReference>
<evidence type="ECO:0000256" key="6">
    <source>
        <dbReference type="ARBA" id="ARBA00022801"/>
    </source>
</evidence>